<feature type="transmembrane region" description="Helical" evidence="13">
    <location>
        <begin position="750"/>
        <end position="769"/>
    </location>
</feature>
<dbReference type="GO" id="GO:0005524">
    <property type="term" value="F:ATP binding"/>
    <property type="evidence" value="ECO:0007669"/>
    <property type="project" value="UniProtKB-KW"/>
</dbReference>
<feature type="transmembrane region" description="Helical" evidence="13">
    <location>
        <begin position="136"/>
        <end position="158"/>
    </location>
</feature>
<dbReference type="GO" id="GO:0008559">
    <property type="term" value="F:ABC-type xenobiotic transporter activity"/>
    <property type="evidence" value="ECO:0007669"/>
    <property type="project" value="UniProtKB-EC"/>
</dbReference>
<keyword evidence="9" id="KW-1278">Translocase</keyword>
<dbReference type="InterPro" id="IPR050173">
    <property type="entry name" value="ABC_transporter_C-like"/>
</dbReference>
<evidence type="ECO:0000256" key="8">
    <source>
        <dbReference type="ARBA" id="ARBA00022840"/>
    </source>
</evidence>
<keyword evidence="8" id="KW-0067">ATP-binding</keyword>
<evidence type="ECO:0000256" key="9">
    <source>
        <dbReference type="ARBA" id="ARBA00022967"/>
    </source>
</evidence>
<keyword evidence="10 13" id="KW-1133">Transmembrane helix</keyword>
<feature type="transmembrane region" description="Helical" evidence="13">
    <location>
        <begin position="624"/>
        <end position="643"/>
    </location>
</feature>
<sequence>MENKQWLFSNNFPAMARFSSNVSSGSPFCWLLKIALLLARWSRSSFLRSSFSTSDIGNMAENWLDVERWKWNWTELCGHRGGINPLNPETQDLSVCFQQLCLQIPVLALIAIISAYHCGKRNTSSYRQQQHAYHAINLRILITTCLVILPIIRAYIILTNTVIPLVHDEVQDYSTPVPKRLDTSIHRNINSSLENETDVISRIRDGLNHTLRFVKSVLSPEDSVKDITTTPAALYTNNYESDITDKFTSAKPVDYLVAGTEGLAWVVHLCFILSLRRGRNPNPRGPVLIRALIFLLIVISALLLRSHVNNKPKDDVLPNLSLGFSITIVTLLILYAVTLIPGPSRPERMRASFRNATVGERTALLSSPSSSYVQFPEEQDPSYLGLAMEDTTIISKLLFHWVTPLMEKGVKGLLNHSDDLFDLPDQISTNTISHKMEQRLHNMPNTSNNGIENNSEIPLHSNVKVVTRKVTLLYLLHQCFGWEFYAVGILKFVADCSLFMGPILLNKLIGFIEDKKEPISHGYLYALLIILSAIIGAFCNTHFTFWMSLVGLKFRSAIITLIYQKTLHSSNTDLNQNFNFGEIINFMSTDSDRLVNSCPSFHTFWSIPLQLFVTLYLLHKQIGVSFLAGVVFSIILIPINKIIANKIGKLSTKLMEYKDQRVRLMGEILRGITTIKVNVWEEHFLRNIFKIRENEVKYLRGRKYLDALCVYFWATTPVVIAILTFATYVLVGNELDAKTVFTSMALLNMLIGPLNAFPWVLNGLTEAWVSLKRIQRMLDLPDMDASLYYTDITPDVDLLLQNVTLTVNRPRNNDIAINASPKITSTPSSSTDIKKSVTFEDDDVFALHNINLSIRKGQLIGIMGKVGSGKTLLLDGILAEITKTSGIIAVNDDHKGFGYVKQNPWLQRGTIRDNILFGKPYDHNKYKNILNACALTSDLNSLPNKDLTAVGEAGNTLSGGQKTRISLARAIYADKDIYLLDDILATLDVKVARHVFQHVILGLLRNKTRILCTHQTQYLVHADLVIEMSKGKIVNQGKPSDILPDLEDYLLSSDSIDYDMDTDSIRALPNEFNQSEKNEIDPLLDKETTEKGTVHFSVYMCYINAIGRYLAISIFLSMILMQSSKNITDLWLSYWVTHVNATTTNSTDTSGLGKLQLYYDNYSYHDTNYYLMVYSLLAVFNSIFTLIRAFIFAYGGIQAAVTMHKQLLKIVMRAKIIFFDIQPVGRIINRFSSDTYTIDDSLPFITNILLAHLFGLVATIIVTAYGLPWIFLILAPLIPVYHWIQNHYRLTSREVKRLSSITLSPLYAHFNETLSGLTSIRAFRTVPRFKQENELLLEASQKTQFASIAAGQWLALRLQFIGVALLAGVSIMAVLQHQYNIADPGLIGLAITYALSVTGLLSGVVNSFTETEREMIAVERVKQYLDNVPTENKIGANPPYAWPSQGVVEFREVVLKYRDHLVPSLKEVTFVTRPAEKIGVVGRTGAGKSSLLASLFRLTEISSGSILIDNVNIQTLSLKALRSRLAIIPQNPFLFSGTIRENVDPLDQYTDMHIYKALEKCKVHSLVYRLGGLGATLDEGGSNLSAGQRQLFCLVRAVLHNAKIVCIDEATANVDQETDKFIQATIKSSFQSATVITIAHRIRTIMHCDRILVMGDGEVLEFDEPNLLIQNADSYFYQLASQEFSDQE</sequence>
<feature type="transmembrane region" description="Helical" evidence="13">
    <location>
        <begin position="1096"/>
        <end position="1121"/>
    </location>
</feature>
<dbReference type="GO" id="GO:0016887">
    <property type="term" value="F:ATP hydrolysis activity"/>
    <property type="evidence" value="ECO:0007669"/>
    <property type="project" value="InterPro"/>
</dbReference>
<dbReference type="FunFam" id="3.40.50.300:FF:000163">
    <property type="entry name" value="Multidrug resistance-associated protein member 4"/>
    <property type="match status" value="1"/>
</dbReference>
<evidence type="ECO:0000256" key="7">
    <source>
        <dbReference type="ARBA" id="ARBA00022741"/>
    </source>
</evidence>
<comment type="caution">
    <text evidence="16">The sequence shown here is derived from an EMBL/GenBank/DDBJ whole genome shotgun (WGS) entry which is preliminary data.</text>
</comment>
<name>A0A4S2JS48_9HYME</name>
<dbReference type="STRING" id="300112.A0A4S2JS48"/>
<feature type="transmembrane region" description="Helical" evidence="13">
    <location>
        <begin position="1169"/>
        <end position="1197"/>
    </location>
</feature>
<dbReference type="PANTHER" id="PTHR24223">
    <property type="entry name" value="ATP-BINDING CASSETTE SUB-FAMILY C"/>
    <property type="match status" value="1"/>
</dbReference>
<evidence type="ECO:0000256" key="5">
    <source>
        <dbReference type="ARBA" id="ARBA00022692"/>
    </source>
</evidence>
<feature type="domain" description="ABC transporter" evidence="14">
    <location>
        <begin position="1448"/>
        <end position="1681"/>
    </location>
</feature>
<evidence type="ECO:0000313" key="17">
    <source>
        <dbReference type="Proteomes" id="UP000310200"/>
    </source>
</evidence>
<dbReference type="SUPFAM" id="SSF52540">
    <property type="entry name" value="P-loop containing nucleoside triphosphate hydrolases"/>
    <property type="match status" value="2"/>
</dbReference>
<dbReference type="EMBL" id="QBLH01003525">
    <property type="protein sequence ID" value="TGZ37619.1"/>
    <property type="molecule type" value="Genomic_DNA"/>
</dbReference>
<feature type="transmembrane region" description="Helical" evidence="13">
    <location>
        <begin position="320"/>
        <end position="340"/>
    </location>
</feature>
<accession>A0A4S2JS48</accession>
<dbReference type="PROSITE" id="PS50929">
    <property type="entry name" value="ABC_TM1F"/>
    <property type="match status" value="2"/>
</dbReference>
<reference evidence="16 17" key="1">
    <citation type="journal article" date="2019" name="Philos. Trans. R. Soc. Lond., B, Biol. Sci.">
        <title>Ant behaviour and brain gene expression of defending hosts depend on the ecological success of the intruding social parasite.</title>
        <authorList>
            <person name="Kaur R."/>
            <person name="Stoldt M."/>
            <person name="Jongepier E."/>
            <person name="Feldmeyer B."/>
            <person name="Menzel F."/>
            <person name="Bornberg-Bauer E."/>
            <person name="Foitzik S."/>
        </authorList>
    </citation>
    <scope>NUCLEOTIDE SEQUENCE [LARGE SCALE GENOMIC DNA]</scope>
    <source>
        <tissue evidence="16">Whole body</tissue>
    </source>
</reference>
<dbReference type="Gene3D" id="3.40.50.300">
    <property type="entry name" value="P-loop containing nucleotide triphosphate hydrolases"/>
    <property type="match status" value="2"/>
</dbReference>
<protein>
    <recommendedName>
        <fullName evidence="3">ABC-type xenobiotic transporter</fullName>
        <ecNumber evidence="3">7.6.2.2</ecNumber>
    </recommendedName>
</protein>
<dbReference type="Pfam" id="PF00005">
    <property type="entry name" value="ABC_tran"/>
    <property type="match status" value="2"/>
</dbReference>
<evidence type="ECO:0000256" key="6">
    <source>
        <dbReference type="ARBA" id="ARBA00022737"/>
    </source>
</evidence>
<feature type="transmembrane region" description="Helical" evidence="13">
    <location>
        <begin position="287"/>
        <end position="308"/>
    </location>
</feature>
<dbReference type="FunFam" id="3.40.50.300:FF:000997">
    <property type="entry name" value="Multidrug resistance-associated protein 1"/>
    <property type="match status" value="1"/>
</dbReference>
<keyword evidence="4" id="KW-0813">Transport</keyword>
<keyword evidence="5 13" id="KW-0812">Transmembrane</keyword>
<evidence type="ECO:0000256" key="4">
    <source>
        <dbReference type="ARBA" id="ARBA00022448"/>
    </source>
</evidence>
<comment type="subcellular location">
    <subcellularLocation>
        <location evidence="1">Membrane</location>
        <topology evidence="1">Multi-pass membrane protein</topology>
    </subcellularLocation>
</comment>
<feature type="transmembrane region" description="Helical" evidence="13">
    <location>
        <begin position="525"/>
        <end position="546"/>
    </location>
</feature>
<comment type="similarity">
    <text evidence="2">Belongs to the ABC transporter superfamily. ABCC family. Conjugate transporter (TC 3.A.1.208) subfamily.</text>
</comment>
<dbReference type="InterPro" id="IPR027417">
    <property type="entry name" value="P-loop_NTPase"/>
</dbReference>
<evidence type="ECO:0000256" key="12">
    <source>
        <dbReference type="ARBA" id="ARBA00034018"/>
    </source>
</evidence>
<comment type="catalytic activity">
    <reaction evidence="12">
        <text>ATP + H2O + xenobioticSide 1 = ADP + phosphate + xenobioticSide 2.</text>
        <dbReference type="EC" id="7.6.2.2"/>
    </reaction>
</comment>
<dbReference type="CDD" id="cd03250">
    <property type="entry name" value="ABCC_MRP_domain1"/>
    <property type="match status" value="1"/>
</dbReference>
<dbReference type="GO" id="GO:0016020">
    <property type="term" value="C:membrane"/>
    <property type="evidence" value="ECO:0007669"/>
    <property type="project" value="UniProtKB-SubCell"/>
</dbReference>
<feature type="domain" description="ABC transmembrane type-1" evidence="15">
    <location>
        <begin position="486"/>
        <end position="766"/>
    </location>
</feature>
<dbReference type="PROSITE" id="PS00211">
    <property type="entry name" value="ABC_TRANSPORTER_1"/>
    <property type="match status" value="2"/>
</dbReference>
<evidence type="ECO:0000259" key="14">
    <source>
        <dbReference type="PROSITE" id="PS50893"/>
    </source>
</evidence>
<keyword evidence="17" id="KW-1185">Reference proteome</keyword>
<feature type="transmembrane region" description="Helical" evidence="13">
    <location>
        <begin position="1242"/>
        <end position="1261"/>
    </location>
</feature>
<dbReference type="Gene3D" id="1.20.1560.10">
    <property type="entry name" value="ABC transporter type 1, transmembrane domain"/>
    <property type="match status" value="2"/>
</dbReference>
<evidence type="ECO:0000256" key="2">
    <source>
        <dbReference type="ARBA" id="ARBA00009726"/>
    </source>
</evidence>
<evidence type="ECO:0000256" key="13">
    <source>
        <dbReference type="SAM" id="Phobius"/>
    </source>
</evidence>
<dbReference type="InterPro" id="IPR017871">
    <property type="entry name" value="ABC_transporter-like_CS"/>
</dbReference>
<dbReference type="SMART" id="SM00382">
    <property type="entry name" value="AAA"/>
    <property type="match status" value="2"/>
</dbReference>
<feature type="transmembrane region" description="Helical" evidence="13">
    <location>
        <begin position="255"/>
        <end position="275"/>
    </location>
</feature>
<feature type="domain" description="ABC transporter" evidence="14">
    <location>
        <begin position="828"/>
        <end position="1055"/>
    </location>
</feature>
<dbReference type="InterPro" id="IPR011527">
    <property type="entry name" value="ABC1_TM_dom"/>
</dbReference>
<organism evidence="16 17">
    <name type="scientific">Temnothorax longispinosus</name>
    <dbReference type="NCBI Taxonomy" id="300112"/>
    <lineage>
        <taxon>Eukaryota</taxon>
        <taxon>Metazoa</taxon>
        <taxon>Ecdysozoa</taxon>
        <taxon>Arthropoda</taxon>
        <taxon>Hexapoda</taxon>
        <taxon>Insecta</taxon>
        <taxon>Pterygota</taxon>
        <taxon>Neoptera</taxon>
        <taxon>Endopterygota</taxon>
        <taxon>Hymenoptera</taxon>
        <taxon>Apocrita</taxon>
        <taxon>Aculeata</taxon>
        <taxon>Formicoidea</taxon>
        <taxon>Formicidae</taxon>
        <taxon>Myrmicinae</taxon>
        <taxon>Temnothorax</taxon>
    </lineage>
</organism>
<evidence type="ECO:0000256" key="1">
    <source>
        <dbReference type="ARBA" id="ARBA00004141"/>
    </source>
</evidence>
<feature type="transmembrane region" description="Helical" evidence="13">
    <location>
        <begin position="1354"/>
        <end position="1374"/>
    </location>
</feature>
<keyword evidence="7" id="KW-0547">Nucleotide-binding</keyword>
<dbReference type="PROSITE" id="PS50893">
    <property type="entry name" value="ABC_TRANSPORTER_2"/>
    <property type="match status" value="2"/>
</dbReference>
<dbReference type="PANTHER" id="PTHR24223:SF330">
    <property type="entry name" value="ATP-BINDING CASSETTE SUB-FAMILY C MEMBER 10"/>
    <property type="match status" value="1"/>
</dbReference>
<feature type="domain" description="ABC transmembrane type-1" evidence="15">
    <location>
        <begin position="1114"/>
        <end position="1413"/>
    </location>
</feature>
<dbReference type="CDD" id="cd03244">
    <property type="entry name" value="ABCC_MRP_domain2"/>
    <property type="match status" value="1"/>
</dbReference>
<dbReference type="Pfam" id="PF00664">
    <property type="entry name" value="ABC_membrane"/>
    <property type="match status" value="2"/>
</dbReference>
<dbReference type="CDD" id="cd18605">
    <property type="entry name" value="ABC_6TM_MRP7_D2_like"/>
    <property type="match status" value="1"/>
</dbReference>
<evidence type="ECO:0000256" key="10">
    <source>
        <dbReference type="ARBA" id="ARBA00022989"/>
    </source>
</evidence>
<feature type="transmembrane region" description="Helical" evidence="13">
    <location>
        <begin position="1267"/>
        <end position="1284"/>
    </location>
</feature>
<dbReference type="SUPFAM" id="SSF90123">
    <property type="entry name" value="ABC transporter transmembrane region"/>
    <property type="match status" value="2"/>
</dbReference>
<proteinExistence type="inferred from homology"/>
<gene>
    <name evidence="16" type="ORF">DBV15_08706</name>
</gene>
<feature type="transmembrane region" description="Helical" evidence="13">
    <location>
        <begin position="708"/>
        <end position="730"/>
    </location>
</feature>
<feature type="transmembrane region" description="Helical" evidence="13">
    <location>
        <begin position="1386"/>
        <end position="1405"/>
    </location>
</feature>
<evidence type="ECO:0000256" key="3">
    <source>
        <dbReference type="ARBA" id="ARBA00012191"/>
    </source>
</evidence>
<evidence type="ECO:0000259" key="15">
    <source>
        <dbReference type="PROSITE" id="PS50929"/>
    </source>
</evidence>
<dbReference type="FunFam" id="1.20.1560.10:FF:000113">
    <property type="entry name" value="ABC transporter, putative"/>
    <property type="match status" value="1"/>
</dbReference>
<dbReference type="EC" id="7.6.2.2" evidence="3"/>
<keyword evidence="11 13" id="KW-0472">Membrane</keyword>
<keyword evidence="6" id="KW-0677">Repeat</keyword>
<dbReference type="InterPro" id="IPR003593">
    <property type="entry name" value="AAA+_ATPase"/>
</dbReference>
<dbReference type="InterPro" id="IPR003439">
    <property type="entry name" value="ABC_transporter-like_ATP-bd"/>
</dbReference>
<dbReference type="InterPro" id="IPR036640">
    <property type="entry name" value="ABC1_TM_sf"/>
</dbReference>
<dbReference type="CDD" id="cd18598">
    <property type="entry name" value="ABC_6TM_MRP7_D1_like"/>
    <property type="match status" value="1"/>
</dbReference>
<evidence type="ECO:0000313" key="16">
    <source>
        <dbReference type="EMBL" id="TGZ37619.1"/>
    </source>
</evidence>
<dbReference type="FunFam" id="1.20.1560.10:FF:000037">
    <property type="entry name" value="ATP-binding cassette subfamily C member 10"/>
    <property type="match status" value="1"/>
</dbReference>
<dbReference type="Proteomes" id="UP000310200">
    <property type="component" value="Unassembled WGS sequence"/>
</dbReference>
<evidence type="ECO:0000256" key="11">
    <source>
        <dbReference type="ARBA" id="ARBA00023136"/>
    </source>
</evidence>